<sequence length="74" mass="8454">MANKAIITVNLTSEQVKQYYMGQKNRVQAYTDDGQSISVPYDILLEFVSHQGIYGRFEIRYDDGGKFQGISRIS</sequence>
<dbReference type="Proteomes" id="UP001500604">
    <property type="component" value="Unassembled WGS sequence"/>
</dbReference>
<evidence type="ECO:0008006" key="3">
    <source>
        <dbReference type="Google" id="ProtNLM"/>
    </source>
</evidence>
<dbReference type="EMBL" id="BAABFL010000132">
    <property type="protein sequence ID" value="GAA4649377.1"/>
    <property type="molecule type" value="Genomic_DNA"/>
</dbReference>
<keyword evidence="2" id="KW-1185">Reference proteome</keyword>
<comment type="caution">
    <text evidence="1">The sequence shown here is derived from an EMBL/GenBank/DDBJ whole genome shotgun (WGS) entry which is preliminary data.</text>
</comment>
<dbReference type="InterPro" id="IPR021363">
    <property type="entry name" value="DUF2835"/>
</dbReference>
<dbReference type="RefSeq" id="WP_345195200.1">
    <property type="nucleotide sequence ID" value="NZ_BAABFL010000132.1"/>
</dbReference>
<organism evidence="1 2">
    <name type="scientific">Kistimonas scapharcae</name>
    <dbReference type="NCBI Taxonomy" id="1036133"/>
    <lineage>
        <taxon>Bacteria</taxon>
        <taxon>Pseudomonadati</taxon>
        <taxon>Pseudomonadota</taxon>
        <taxon>Gammaproteobacteria</taxon>
        <taxon>Oceanospirillales</taxon>
        <taxon>Endozoicomonadaceae</taxon>
        <taxon>Kistimonas</taxon>
    </lineage>
</organism>
<reference evidence="2" key="1">
    <citation type="journal article" date="2019" name="Int. J. Syst. Evol. Microbiol.">
        <title>The Global Catalogue of Microorganisms (GCM) 10K type strain sequencing project: providing services to taxonomists for standard genome sequencing and annotation.</title>
        <authorList>
            <consortium name="The Broad Institute Genomics Platform"/>
            <consortium name="The Broad Institute Genome Sequencing Center for Infectious Disease"/>
            <person name="Wu L."/>
            <person name="Ma J."/>
        </authorList>
    </citation>
    <scope>NUCLEOTIDE SEQUENCE [LARGE SCALE GENOMIC DNA]</scope>
    <source>
        <strain evidence="2">JCM 17805</strain>
    </source>
</reference>
<name>A0ABP8V0I1_9GAMM</name>
<evidence type="ECO:0000313" key="1">
    <source>
        <dbReference type="EMBL" id="GAA4649377.1"/>
    </source>
</evidence>
<protein>
    <recommendedName>
        <fullName evidence="3">Topoisomerase II</fullName>
    </recommendedName>
</protein>
<gene>
    <name evidence="1" type="ORF">GCM10023116_16510</name>
</gene>
<proteinExistence type="predicted"/>
<evidence type="ECO:0000313" key="2">
    <source>
        <dbReference type="Proteomes" id="UP001500604"/>
    </source>
</evidence>
<accession>A0ABP8V0I1</accession>
<dbReference type="Pfam" id="PF11197">
    <property type="entry name" value="DUF2835"/>
    <property type="match status" value="1"/>
</dbReference>